<reference evidence="1 2" key="1">
    <citation type="submission" date="2016-10" db="EMBL/GenBank/DDBJ databases">
        <authorList>
            <person name="de Groot N.N."/>
        </authorList>
    </citation>
    <scope>NUCLEOTIDE SEQUENCE [LARGE SCALE GENOMIC DNA]</scope>
    <source>
        <strain evidence="1 2">CGMCC 1.5012</strain>
    </source>
</reference>
<dbReference type="InterPro" id="IPR043740">
    <property type="entry name" value="DUF5685"/>
</dbReference>
<dbReference type="STRING" id="258515.SAMN05192585_14123"/>
<dbReference type="EMBL" id="FNID01000041">
    <property type="protein sequence ID" value="SDN95628.1"/>
    <property type="molecule type" value="Genomic_DNA"/>
</dbReference>
<proteinExistence type="predicted"/>
<gene>
    <name evidence="1" type="ORF">SAMN05192585_14123</name>
</gene>
<evidence type="ECO:0000313" key="2">
    <source>
        <dbReference type="Proteomes" id="UP000199182"/>
    </source>
</evidence>
<protein>
    <submittedName>
        <fullName evidence="1">Uncharacterized protein</fullName>
    </submittedName>
</protein>
<evidence type="ECO:0000313" key="1">
    <source>
        <dbReference type="EMBL" id="SDN95628.1"/>
    </source>
</evidence>
<name>A0A1H0FLI2_9FIRM</name>
<dbReference type="AlphaFoldDB" id="A0A1H0FLI2"/>
<sequence>MFGYIRPLKPELRIKDYELYRSVYCGLCKELGRTYGPLARLTLNYDFTFLAILELSLQQNPPCAKKQHCMIHPFTKRLCCQSCSGLKLTAAAALIMVYYKNLDNLYDSGIGGKIAALALYPFAALSKRKAAKLYPQLDIIIGEAIERQTKLEREHCTSIDEAADPTATVLAKICELFSDNPKEQRVLSRFGYLTGRWVYLIDALDDLEQDAANNGYNVFLLSGACNCAKPQDYFNIKKSAAETINLTHGEMTKAFQLLNLKQYASILENILFLGLPNTQALVISPRRSKKHDRSL</sequence>
<dbReference type="RefSeq" id="WP_092642935.1">
    <property type="nucleotide sequence ID" value="NZ_FNID01000041.1"/>
</dbReference>
<keyword evidence="2" id="KW-1185">Reference proteome</keyword>
<dbReference type="Proteomes" id="UP000199182">
    <property type="component" value="Unassembled WGS sequence"/>
</dbReference>
<accession>A0A1H0FLI2</accession>
<organism evidence="1 2">
    <name type="scientific">Acetanaerobacterium elongatum</name>
    <dbReference type="NCBI Taxonomy" id="258515"/>
    <lineage>
        <taxon>Bacteria</taxon>
        <taxon>Bacillati</taxon>
        <taxon>Bacillota</taxon>
        <taxon>Clostridia</taxon>
        <taxon>Eubacteriales</taxon>
        <taxon>Oscillospiraceae</taxon>
        <taxon>Acetanaerobacterium</taxon>
    </lineage>
</organism>
<dbReference type="Pfam" id="PF18937">
    <property type="entry name" value="DUF5685"/>
    <property type="match status" value="1"/>
</dbReference>